<dbReference type="Proteomes" id="UP000241107">
    <property type="component" value="Unassembled WGS sequence"/>
</dbReference>
<evidence type="ECO:0000256" key="3">
    <source>
        <dbReference type="SAM" id="MobiDB-lite"/>
    </source>
</evidence>
<comment type="similarity">
    <text evidence="2">Belongs to the eukaryotic/archaeal RNase P protein component 1 family.</text>
</comment>
<dbReference type="GO" id="GO:0005634">
    <property type="term" value="C:nucleus"/>
    <property type="evidence" value="ECO:0007669"/>
    <property type="project" value="UniProtKB-SubCell"/>
</dbReference>
<dbReference type="SMART" id="SM00538">
    <property type="entry name" value="POP4"/>
    <property type="match status" value="1"/>
</dbReference>
<dbReference type="SUPFAM" id="SSF101744">
    <property type="entry name" value="Rof/RNase P subunit-like"/>
    <property type="match status" value="1"/>
</dbReference>
<reference evidence="4 5" key="1">
    <citation type="submission" date="2018-03" db="EMBL/GenBank/DDBJ databases">
        <title>Candida pseudohaemulonii genome assembly and annotation.</title>
        <authorList>
            <person name="Munoz J.F."/>
            <person name="Gade L.G."/>
            <person name="Chow N.A."/>
            <person name="Litvintseva A.P."/>
            <person name="Loparev V.N."/>
            <person name="Cuomo C.A."/>
        </authorList>
    </citation>
    <scope>NUCLEOTIDE SEQUENCE [LARGE SCALE GENOMIC DNA]</scope>
    <source>
        <strain evidence="4 5">B12108</strain>
    </source>
</reference>
<dbReference type="RefSeq" id="XP_024712976.1">
    <property type="nucleotide sequence ID" value="XM_024858889.1"/>
</dbReference>
<sequence length="274" mass="31142">MDRDNSVEKHLLSRSFDATSQIVEILDKRYSVFGGQKPFIPLVPTEGDSKSGDSKDENKDGSVKESKDSKDHRPRGNRIPKKRKGNTRTLLRTYLKTTKTKQVRGERYVQLNPNMNIDQLTARLQIPVYEDYIELNKLWNNYMVDLLFGENKKPNINMALPKLSTADFHGCKIRVLESRNRNLVGIEGIVLHDAQNSFFVVVQQKKDKEDGPTVSAAEKLGGVRSLAKEGTLFGFDVETKSKTIGFTLMGSRFEHRSTDRSGRKFKAHNVKDIL</sequence>
<comment type="caution">
    <text evidence="4">The sequence shown here is derived from an EMBL/GenBank/DDBJ whole genome shotgun (WGS) entry which is preliminary data.</text>
</comment>
<dbReference type="PANTHER" id="PTHR13348">
    <property type="entry name" value="RIBONUCLEASE P SUBUNIT P29"/>
    <property type="match status" value="1"/>
</dbReference>
<feature type="region of interest" description="Disordered" evidence="3">
    <location>
        <begin position="41"/>
        <end position="88"/>
    </location>
</feature>
<keyword evidence="5" id="KW-1185">Reference proteome</keyword>
<dbReference type="InterPro" id="IPR036980">
    <property type="entry name" value="RNase_P/MRP_Rpp29_sf"/>
</dbReference>
<dbReference type="GO" id="GO:0030677">
    <property type="term" value="C:ribonuclease P complex"/>
    <property type="evidence" value="ECO:0007669"/>
    <property type="project" value="InterPro"/>
</dbReference>
<gene>
    <name evidence="4" type="ORF">C7M61_003552</name>
</gene>
<dbReference type="VEuPathDB" id="FungiDB:C7M61_003552"/>
<dbReference type="GeneID" id="36566940"/>
<dbReference type="InterPro" id="IPR016848">
    <property type="entry name" value="RNase_P/MRP_Rpp29-subunit"/>
</dbReference>
<dbReference type="OrthoDB" id="124041at2759"/>
<dbReference type="GO" id="GO:0006364">
    <property type="term" value="P:rRNA processing"/>
    <property type="evidence" value="ECO:0007669"/>
    <property type="project" value="TreeGrafter"/>
</dbReference>
<dbReference type="AlphaFoldDB" id="A0A2P7YMF6"/>
<dbReference type="GO" id="GO:0033204">
    <property type="term" value="F:ribonuclease P RNA binding"/>
    <property type="evidence" value="ECO:0007669"/>
    <property type="project" value="InterPro"/>
</dbReference>
<organism evidence="4 5">
    <name type="scientific">Candidozyma pseudohaemuli</name>
    <dbReference type="NCBI Taxonomy" id="418784"/>
    <lineage>
        <taxon>Eukaryota</taxon>
        <taxon>Fungi</taxon>
        <taxon>Dikarya</taxon>
        <taxon>Ascomycota</taxon>
        <taxon>Saccharomycotina</taxon>
        <taxon>Pichiomycetes</taxon>
        <taxon>Metschnikowiaceae</taxon>
        <taxon>Candidozyma</taxon>
    </lineage>
</organism>
<dbReference type="PANTHER" id="PTHR13348:SF0">
    <property type="entry name" value="RIBONUCLEASE P PROTEIN SUBUNIT P29"/>
    <property type="match status" value="1"/>
</dbReference>
<proteinExistence type="inferred from homology"/>
<feature type="compositionally biased region" description="Basic and acidic residues" evidence="3">
    <location>
        <begin position="47"/>
        <end position="71"/>
    </location>
</feature>
<evidence type="ECO:0000313" key="5">
    <source>
        <dbReference type="Proteomes" id="UP000241107"/>
    </source>
</evidence>
<dbReference type="Pfam" id="PF01868">
    <property type="entry name" value="RNase_P-MRP_p29"/>
    <property type="match status" value="1"/>
</dbReference>
<dbReference type="GO" id="GO:0001682">
    <property type="term" value="P:tRNA 5'-leader removal"/>
    <property type="evidence" value="ECO:0007669"/>
    <property type="project" value="InterPro"/>
</dbReference>
<dbReference type="Gene3D" id="2.30.30.210">
    <property type="entry name" value="Ribonuclease P/MRP, subunit p29"/>
    <property type="match status" value="1"/>
</dbReference>
<comment type="subcellular location">
    <subcellularLocation>
        <location evidence="1">Nucleus</location>
    </subcellularLocation>
</comment>
<accession>A0A2P7YMF6</accession>
<evidence type="ECO:0000256" key="1">
    <source>
        <dbReference type="ARBA" id="ARBA00004123"/>
    </source>
</evidence>
<evidence type="ECO:0000313" key="4">
    <source>
        <dbReference type="EMBL" id="PSK37125.1"/>
    </source>
</evidence>
<feature type="compositionally biased region" description="Basic residues" evidence="3">
    <location>
        <begin position="72"/>
        <end position="86"/>
    </location>
</feature>
<dbReference type="EMBL" id="PYFQ01000009">
    <property type="protein sequence ID" value="PSK37125.1"/>
    <property type="molecule type" value="Genomic_DNA"/>
</dbReference>
<name>A0A2P7YMF6_9ASCO</name>
<protein>
    <submittedName>
        <fullName evidence="4">Uncharacterized protein</fullName>
    </submittedName>
</protein>
<evidence type="ECO:0000256" key="2">
    <source>
        <dbReference type="ARBA" id="ARBA00006181"/>
    </source>
</evidence>
<dbReference type="STRING" id="418784.A0A2P7YMF6"/>
<dbReference type="InterPro" id="IPR023534">
    <property type="entry name" value="Rof/RNase_P-like"/>
</dbReference>
<dbReference type="InterPro" id="IPR002730">
    <property type="entry name" value="Rpp29/RNP1"/>
</dbReference>
<dbReference type="GO" id="GO:0000172">
    <property type="term" value="C:ribonuclease MRP complex"/>
    <property type="evidence" value="ECO:0007669"/>
    <property type="project" value="InterPro"/>
</dbReference>